<gene>
    <name evidence="3" type="ORF">AL705_04905</name>
</gene>
<dbReference type="RefSeq" id="WP_053962063.1">
    <property type="nucleotide sequence ID" value="NZ_CP012390.1"/>
</dbReference>
<evidence type="ECO:0000256" key="1">
    <source>
        <dbReference type="SAM" id="MobiDB-lite"/>
    </source>
</evidence>
<name>A0A0M4M8H5_9ACTN</name>
<evidence type="ECO:0000256" key="2">
    <source>
        <dbReference type="SAM" id="SignalP"/>
    </source>
</evidence>
<feature type="compositionally biased region" description="Basic and acidic residues" evidence="1">
    <location>
        <begin position="565"/>
        <end position="579"/>
    </location>
</feature>
<organism evidence="3 4">
    <name type="scientific">Lawsonella clevelandensis</name>
    <dbReference type="NCBI Taxonomy" id="1528099"/>
    <lineage>
        <taxon>Bacteria</taxon>
        <taxon>Bacillati</taxon>
        <taxon>Actinomycetota</taxon>
        <taxon>Actinomycetes</taxon>
        <taxon>Mycobacteriales</taxon>
        <taxon>Lawsonellaceae</taxon>
        <taxon>Lawsonella</taxon>
    </lineage>
</organism>
<reference evidence="3 4" key="1">
    <citation type="journal article" date="2015" name="Genome Announc.">
        <title>Complete Genome Sequences for Two Strains of a Novel Fastidious, Partially Acid-Fast, Gram-Positive Corynebacterineae Bacterium, Derived from Human Clinical Samples.</title>
        <authorList>
            <person name="Nicholson A.C."/>
            <person name="Bell M."/>
            <person name="Humrighouse B.W."/>
            <person name="McQuiston J.R."/>
        </authorList>
    </citation>
    <scope>NUCLEOTIDE SEQUENCE [LARGE SCALE GENOMIC DNA]</scope>
    <source>
        <strain evidence="3 4">X1698</strain>
    </source>
</reference>
<evidence type="ECO:0000313" key="3">
    <source>
        <dbReference type="EMBL" id="ALE19063.1"/>
    </source>
</evidence>
<accession>A0A0M4M8H5</accession>
<dbReference type="Proteomes" id="UP000068137">
    <property type="component" value="Chromosome"/>
</dbReference>
<evidence type="ECO:0000313" key="4">
    <source>
        <dbReference type="Proteomes" id="UP000068137"/>
    </source>
</evidence>
<dbReference type="KEGG" id="cbq:AL705_04905"/>
<dbReference type="EMBL" id="CP012390">
    <property type="protein sequence ID" value="ALE19063.1"/>
    <property type="molecule type" value="Genomic_DNA"/>
</dbReference>
<feature type="signal peptide" evidence="2">
    <location>
        <begin position="1"/>
        <end position="28"/>
    </location>
</feature>
<dbReference type="AlphaFoldDB" id="A0A0M4M8H5"/>
<feature type="chain" id="PRO_5005798175" evidence="2">
    <location>
        <begin position="29"/>
        <end position="590"/>
    </location>
</feature>
<protein>
    <submittedName>
        <fullName evidence="3">Uncharacterized protein</fullName>
    </submittedName>
</protein>
<keyword evidence="2" id="KW-0732">Signal</keyword>
<proteinExistence type="predicted"/>
<sequence>MSRCATTIVSLVTAVALAAPAVTAPAPAAATTAPALQSSAAAQNAYCETSDDLTLGGIFNLTVDALFGTFAGNTEQQQKFEDNARTYGAKLGNVEINRLLVNTPSSQIGGPSREVDDHVVNLVVSTIMKGHNNGWNDTIQLKNITLNEAIESVLTLLYFGGIPVELWGKVMPDVLTVSFLHIFSVSPLTIPKLTAKYAPTAIQKIGGFVQEQLQNRCINTKPSGSTPHVYNHNPKPIKNPNTFPGKQATDIQKIVDGLSVASETCRPLSEYTLREISTEVIDGMGKQVRPEFQGLFSLATKVYLDQLNTIKVNKGTIPMRSDQVGGIIELIDDPTVTYVFTVATSPFDGRAWQWMPAGNLTVENGMNIYTLTADIAEKITSIMWKLLVQGLGDKIITAAVQLVVPAFKDIACYPTQIPGKVAGAVAGKAAGAVGGSVVPIVGSFIADKLVSTIVEKQFSPITTICGIIYSIIGGPEWELNLVPNVVPLLFFYPDYIHPVVHGVTRSLCLTRDAGKPTKWRRSPDMIEEDANLAEQRGTYTLPADMYFQVPVVGWTIPRPLKREEKWKKHDKDVPQRPRIFDNPQAQPAKN</sequence>
<feature type="region of interest" description="Disordered" evidence="1">
    <location>
        <begin position="565"/>
        <end position="590"/>
    </location>
</feature>